<dbReference type="SUPFAM" id="SSF51395">
    <property type="entry name" value="FMN-linked oxidoreductases"/>
    <property type="match status" value="1"/>
</dbReference>
<evidence type="ECO:0000313" key="8">
    <source>
        <dbReference type="Proteomes" id="UP000070444"/>
    </source>
</evidence>
<keyword evidence="5" id="KW-0560">Oxidoreductase</keyword>
<evidence type="ECO:0000256" key="1">
    <source>
        <dbReference type="ARBA" id="ARBA00001917"/>
    </source>
</evidence>
<evidence type="ECO:0000256" key="2">
    <source>
        <dbReference type="ARBA" id="ARBA00022630"/>
    </source>
</evidence>
<dbReference type="InterPro" id="IPR013785">
    <property type="entry name" value="Aldolase_TIM"/>
</dbReference>
<gene>
    <name evidence="7" type="ORF">CONCODRAFT_78131</name>
</gene>
<dbReference type="OrthoDB" id="72788at2759"/>
<keyword evidence="8" id="KW-1185">Reference proteome</keyword>
<dbReference type="InterPro" id="IPR044152">
    <property type="entry name" value="YqjM-like"/>
</dbReference>
<dbReference type="STRING" id="796925.A0A137PA17"/>
<proteinExistence type="predicted"/>
<sequence>MVNNPTEFYHTYDLPNGQAILEKGQKVEDLPKLFQPITIKSVTLPNRTVVSPMCMYSSQDGYLTDFHLAHYGQYALNGTGLIIVEATAVQPNGRISPYCAGIYHEDHIEGHKRIVDLTHNLGGKIGIQIAHAGRKASTLPPFFTTPKGNATVEEGGWANVVGPSEEIWDTKGFIWDTKGYIKPSALTLNQIDDLIKAFVIGARRANNAGYDVLELHGAHGYLIHQFLSPNSNHRTDKYGGSFENRARFLLELVDEVNKVWPKEKPLFVRLSATDWVDSDNTWDIQSTIEISKLLKEKGVDLIDVSSGGNTPKQKINIEPHYQVPFAQKVREEVDILTGAVGLITNVKEANAVLEEGKADLILLAREFLKDPSFVKRAGIELNQNVQWAPQYPHPKPKV</sequence>
<reference evidence="7 8" key="1">
    <citation type="journal article" date="2015" name="Genome Biol. Evol.">
        <title>Phylogenomic analyses indicate that early fungi evolved digesting cell walls of algal ancestors of land plants.</title>
        <authorList>
            <person name="Chang Y."/>
            <person name="Wang S."/>
            <person name="Sekimoto S."/>
            <person name="Aerts A.L."/>
            <person name="Choi C."/>
            <person name="Clum A."/>
            <person name="LaButti K.M."/>
            <person name="Lindquist E.A."/>
            <person name="Yee Ngan C."/>
            <person name="Ohm R.A."/>
            <person name="Salamov A.A."/>
            <person name="Grigoriev I.V."/>
            <person name="Spatafora J.W."/>
            <person name="Berbee M.L."/>
        </authorList>
    </citation>
    <scope>NUCLEOTIDE SEQUENCE [LARGE SCALE GENOMIC DNA]</scope>
    <source>
        <strain evidence="7 8">NRRL 28638</strain>
    </source>
</reference>
<dbReference type="CDD" id="cd02932">
    <property type="entry name" value="OYE_YqiM_FMN"/>
    <property type="match status" value="1"/>
</dbReference>
<dbReference type="EMBL" id="KQ964466">
    <property type="protein sequence ID" value="KXN71822.1"/>
    <property type="molecule type" value="Genomic_DNA"/>
</dbReference>
<dbReference type="PANTHER" id="PTHR43303:SF4">
    <property type="entry name" value="NADPH DEHYDROGENASE C23G7.10C-RELATED"/>
    <property type="match status" value="1"/>
</dbReference>
<dbReference type="GO" id="GO:0003959">
    <property type="term" value="F:NADPH dehydrogenase activity"/>
    <property type="evidence" value="ECO:0007669"/>
    <property type="project" value="InterPro"/>
</dbReference>
<protein>
    <submittedName>
        <fullName evidence="7">FMN-linked oxidoreductase</fullName>
    </submittedName>
</protein>
<organism evidence="7 8">
    <name type="scientific">Conidiobolus coronatus (strain ATCC 28846 / CBS 209.66 / NRRL 28638)</name>
    <name type="common">Delacroixia coronata</name>
    <dbReference type="NCBI Taxonomy" id="796925"/>
    <lineage>
        <taxon>Eukaryota</taxon>
        <taxon>Fungi</taxon>
        <taxon>Fungi incertae sedis</taxon>
        <taxon>Zoopagomycota</taxon>
        <taxon>Entomophthoromycotina</taxon>
        <taxon>Entomophthoromycetes</taxon>
        <taxon>Entomophthorales</taxon>
        <taxon>Ancylistaceae</taxon>
        <taxon>Conidiobolus</taxon>
    </lineage>
</organism>
<dbReference type="Pfam" id="PF00724">
    <property type="entry name" value="Oxidored_FMN"/>
    <property type="match status" value="1"/>
</dbReference>
<comment type="cofactor">
    <cofactor evidence="1">
        <name>FMN</name>
        <dbReference type="ChEBI" id="CHEBI:58210"/>
    </cofactor>
</comment>
<dbReference type="PANTHER" id="PTHR43303">
    <property type="entry name" value="NADPH DEHYDROGENASE C23G7.10C-RELATED"/>
    <property type="match status" value="1"/>
</dbReference>
<dbReference type="Proteomes" id="UP000070444">
    <property type="component" value="Unassembled WGS sequence"/>
</dbReference>
<name>A0A137PA17_CONC2</name>
<dbReference type="GO" id="GO:0010181">
    <property type="term" value="F:FMN binding"/>
    <property type="evidence" value="ECO:0007669"/>
    <property type="project" value="InterPro"/>
</dbReference>
<dbReference type="AlphaFoldDB" id="A0A137PA17"/>
<evidence type="ECO:0000256" key="5">
    <source>
        <dbReference type="ARBA" id="ARBA00023002"/>
    </source>
</evidence>
<keyword evidence="2" id="KW-0285">Flavoprotein</keyword>
<evidence type="ECO:0000256" key="4">
    <source>
        <dbReference type="ARBA" id="ARBA00022857"/>
    </source>
</evidence>
<evidence type="ECO:0000313" key="7">
    <source>
        <dbReference type="EMBL" id="KXN71822.1"/>
    </source>
</evidence>
<dbReference type="GO" id="GO:0050661">
    <property type="term" value="F:NADP binding"/>
    <property type="evidence" value="ECO:0007669"/>
    <property type="project" value="InterPro"/>
</dbReference>
<accession>A0A137PA17</accession>
<keyword evidence="4" id="KW-0521">NADP</keyword>
<evidence type="ECO:0000256" key="3">
    <source>
        <dbReference type="ARBA" id="ARBA00022643"/>
    </source>
</evidence>
<feature type="domain" description="NADH:flavin oxidoreductase/NADH oxidase N-terminal" evidence="6">
    <location>
        <begin position="32"/>
        <end position="383"/>
    </location>
</feature>
<keyword evidence="3" id="KW-0288">FMN</keyword>
<dbReference type="OMA" id="EPHTNYQ"/>
<dbReference type="InterPro" id="IPR001155">
    <property type="entry name" value="OxRdtase_FMN_N"/>
</dbReference>
<dbReference type="Gene3D" id="3.20.20.70">
    <property type="entry name" value="Aldolase class I"/>
    <property type="match status" value="1"/>
</dbReference>
<evidence type="ECO:0000259" key="6">
    <source>
        <dbReference type="Pfam" id="PF00724"/>
    </source>
</evidence>